<dbReference type="InterPro" id="IPR050832">
    <property type="entry name" value="Bact_Acetyltransf"/>
</dbReference>
<dbReference type="GO" id="GO:0016747">
    <property type="term" value="F:acyltransferase activity, transferring groups other than amino-acyl groups"/>
    <property type="evidence" value="ECO:0007669"/>
    <property type="project" value="InterPro"/>
</dbReference>
<dbReference type="InterPro" id="IPR000182">
    <property type="entry name" value="GNAT_dom"/>
</dbReference>
<dbReference type="CDD" id="cd04301">
    <property type="entry name" value="NAT_SF"/>
    <property type="match status" value="1"/>
</dbReference>
<dbReference type="AlphaFoldDB" id="A0A4Q9VHU9"/>
<evidence type="ECO:0000313" key="4">
    <source>
        <dbReference type="EMBL" id="TBW33812.1"/>
    </source>
</evidence>
<feature type="domain" description="N-acetyltransferase" evidence="3">
    <location>
        <begin position="62"/>
        <end position="210"/>
    </location>
</feature>
<evidence type="ECO:0000259" key="3">
    <source>
        <dbReference type="PROSITE" id="PS51186"/>
    </source>
</evidence>
<evidence type="ECO:0000313" key="5">
    <source>
        <dbReference type="Proteomes" id="UP000292781"/>
    </source>
</evidence>
<reference evidence="4 5" key="1">
    <citation type="submission" date="2019-02" db="EMBL/GenBank/DDBJ databases">
        <title>Siculibacillus lacustris gen. nov., sp. nov., a new rosette-forming bacterium isolated from a freshwater crater lake (Lake St. Ana, Romania).</title>
        <authorList>
            <person name="Felfoldi T."/>
            <person name="Marton Z."/>
            <person name="Szabo A."/>
            <person name="Mentes A."/>
            <person name="Boka K."/>
            <person name="Marialigeti K."/>
            <person name="Mathe I."/>
            <person name="Koncz M."/>
            <person name="Schumann P."/>
            <person name="Toth E."/>
        </authorList>
    </citation>
    <scope>NUCLEOTIDE SEQUENCE [LARGE SCALE GENOMIC DNA]</scope>
    <source>
        <strain evidence="4 5">SA-279</strain>
    </source>
</reference>
<dbReference type="InterPro" id="IPR016181">
    <property type="entry name" value="Acyl_CoA_acyltransferase"/>
</dbReference>
<protein>
    <submittedName>
        <fullName evidence="4">GNAT family acetyltransferase</fullName>
    </submittedName>
</protein>
<evidence type="ECO:0000256" key="1">
    <source>
        <dbReference type="ARBA" id="ARBA00022679"/>
    </source>
</evidence>
<keyword evidence="1 4" id="KW-0808">Transferase</keyword>
<dbReference type="NCBIfam" id="NF002959">
    <property type="entry name" value="PRK03624.1"/>
    <property type="match status" value="1"/>
</dbReference>
<dbReference type="OrthoDB" id="1821130at2"/>
<dbReference type="EMBL" id="SJFN01000039">
    <property type="protein sequence ID" value="TBW33812.1"/>
    <property type="molecule type" value="Genomic_DNA"/>
</dbReference>
<dbReference type="Gene3D" id="3.40.630.30">
    <property type="match status" value="1"/>
</dbReference>
<sequence length="223" mass="23987">MAPVAALAQVHRRRLRVALSAREAIREAPTCRALAPLLGSPVPRSSEDDHVSDTIPETANDPAIGEARAQDDAAVVALWTACGLVRPWNDPFDDIRLCRESGHGVLLVARDQGRVVGAVMTGHDGHRGAVYYLGVDPAARRAGWGRRLVAAAEDWCRARGLPKINLLVRKENSGVLGFYEALGWRDTGCVCLYRALDPDKAEVEAAQKAEWAARVAAKAGAGR</sequence>
<evidence type="ECO:0000256" key="2">
    <source>
        <dbReference type="ARBA" id="ARBA00023315"/>
    </source>
</evidence>
<dbReference type="Proteomes" id="UP000292781">
    <property type="component" value="Unassembled WGS sequence"/>
</dbReference>
<dbReference type="PANTHER" id="PTHR43877">
    <property type="entry name" value="AMINOALKYLPHOSPHONATE N-ACETYLTRANSFERASE-RELATED-RELATED"/>
    <property type="match status" value="1"/>
</dbReference>
<organism evidence="4 5">
    <name type="scientific">Siculibacillus lacustris</name>
    <dbReference type="NCBI Taxonomy" id="1549641"/>
    <lineage>
        <taxon>Bacteria</taxon>
        <taxon>Pseudomonadati</taxon>
        <taxon>Pseudomonadota</taxon>
        <taxon>Alphaproteobacteria</taxon>
        <taxon>Hyphomicrobiales</taxon>
        <taxon>Ancalomicrobiaceae</taxon>
        <taxon>Siculibacillus</taxon>
    </lineage>
</organism>
<comment type="caution">
    <text evidence="4">The sequence shown here is derived from an EMBL/GenBank/DDBJ whole genome shotgun (WGS) entry which is preliminary data.</text>
</comment>
<proteinExistence type="predicted"/>
<keyword evidence="2" id="KW-0012">Acyltransferase</keyword>
<dbReference type="PROSITE" id="PS51186">
    <property type="entry name" value="GNAT"/>
    <property type="match status" value="1"/>
</dbReference>
<accession>A0A4Q9VHU9</accession>
<name>A0A4Q9VHU9_9HYPH</name>
<dbReference type="Pfam" id="PF00583">
    <property type="entry name" value="Acetyltransf_1"/>
    <property type="match status" value="1"/>
</dbReference>
<gene>
    <name evidence="4" type="ORF">EYW49_19430</name>
</gene>
<dbReference type="SUPFAM" id="SSF55729">
    <property type="entry name" value="Acyl-CoA N-acyltransferases (Nat)"/>
    <property type="match status" value="1"/>
</dbReference>
<keyword evidence="5" id="KW-1185">Reference proteome</keyword>